<evidence type="ECO:0000313" key="2">
    <source>
        <dbReference type="EMBL" id="ROV59798.1"/>
    </source>
</evidence>
<evidence type="ECO:0000256" key="1">
    <source>
        <dbReference type="SAM" id="Coils"/>
    </source>
</evidence>
<evidence type="ECO:0000313" key="3">
    <source>
        <dbReference type="Proteomes" id="UP000278792"/>
    </source>
</evidence>
<dbReference type="EMBL" id="RKIK01000032">
    <property type="protein sequence ID" value="ROV59798.1"/>
    <property type="molecule type" value="Genomic_DNA"/>
</dbReference>
<evidence type="ECO:0008006" key="4">
    <source>
        <dbReference type="Google" id="ProtNLM"/>
    </source>
</evidence>
<dbReference type="Proteomes" id="UP000278792">
    <property type="component" value="Unassembled WGS sequence"/>
</dbReference>
<comment type="caution">
    <text evidence="2">The sequence shown here is derived from an EMBL/GenBank/DDBJ whole genome shotgun (WGS) entry which is preliminary data.</text>
</comment>
<dbReference type="AlphaFoldDB" id="A0A3N3DZV7"/>
<dbReference type="RefSeq" id="WP_123782271.1">
    <property type="nucleotide sequence ID" value="NZ_RKIK01000032.1"/>
</dbReference>
<feature type="coiled-coil region" evidence="1">
    <location>
        <begin position="121"/>
        <end position="148"/>
    </location>
</feature>
<proteinExistence type="predicted"/>
<dbReference type="PROSITE" id="PS51257">
    <property type="entry name" value="PROKAR_LIPOPROTEIN"/>
    <property type="match status" value="1"/>
</dbReference>
<dbReference type="Gene3D" id="3.10.28.20">
    <property type="entry name" value="Acetamidase/Formamidase-like domains"/>
    <property type="match status" value="1"/>
</dbReference>
<accession>A0A3N3DZV7</accession>
<name>A0A3N3DZV7_9VIBR</name>
<reference evidence="2 3" key="1">
    <citation type="submission" date="2018-11" db="EMBL/GenBank/DDBJ databases">
        <title>Vibrio ponticus strain CAIM 1751 pathogenic for the snapper Lutjanus guttatus.</title>
        <authorList>
            <person name="Soto-Rodriguez S."/>
            <person name="Lozano-Olvera R."/>
            <person name="Gomez-Gil B."/>
        </authorList>
    </citation>
    <scope>NUCLEOTIDE SEQUENCE [LARGE SCALE GENOMIC DNA]</scope>
    <source>
        <strain evidence="2 3">CAIM 1751</strain>
    </source>
</reference>
<organism evidence="2 3">
    <name type="scientific">Vibrio ponticus</name>
    <dbReference type="NCBI Taxonomy" id="265668"/>
    <lineage>
        <taxon>Bacteria</taxon>
        <taxon>Pseudomonadati</taxon>
        <taxon>Pseudomonadota</taxon>
        <taxon>Gammaproteobacteria</taxon>
        <taxon>Vibrionales</taxon>
        <taxon>Vibrionaceae</taxon>
        <taxon>Vibrio</taxon>
    </lineage>
</organism>
<protein>
    <recommendedName>
        <fullName evidence="4">LPP20 lipoprotein</fullName>
    </recommendedName>
</protein>
<gene>
    <name evidence="2" type="ORF">EGH82_12060</name>
</gene>
<keyword evidence="1" id="KW-0175">Coiled coil</keyword>
<sequence length="320" mass="36535">MKIKTSLLLFVLAVTGCQSTSVPDWYLGEMNHDPQYIYAVGEGNSLISAKKTALTQVNEQLWTQVDSSFIQNVEYRSQNDTEFNRELLRNSMNVKSARLVLSGAEYLNTDKNDRTYYAQVRVKRDAIKQQLNNELDQIEQNAVRLLNEYQYQDKFTWWLANKDYSATLAEYYLRLAILDSLGQQRPFSINVDKVMNTVSSVKSGLLIYIKSDVNDVRSANLVAQNINPQSIKTTQRWSNAVTHLLVMDSDYRRNRVGDAYITTKLTQLTLKSRAGKTIASNEIISTANSMSNFKLSHEGAERHFGQQIEDMGIWPSLGFK</sequence>